<dbReference type="RefSeq" id="WP_020833973.1">
    <property type="nucleotide sequence ID" value="NC_021846.1"/>
</dbReference>
<keyword evidence="2" id="KW-1185">Reference proteome</keyword>
<dbReference type="eggNOG" id="COG0721">
    <property type="taxonomic scope" value="Bacteria"/>
</dbReference>
<dbReference type="KEGG" id="stai:STAIW_v1c01500"/>
<dbReference type="PATRIC" id="fig|1276220.3.peg.151"/>
<protein>
    <submittedName>
        <fullName evidence="1">Glutamyl-tRNA(Gln) amidotransferase subunit C</fullName>
    </submittedName>
</protein>
<dbReference type="NCBIfam" id="TIGR00135">
    <property type="entry name" value="gatC"/>
    <property type="match status" value="1"/>
</dbReference>
<name>S5LT20_9MOLU</name>
<reference evidence="1 2" key="1">
    <citation type="journal article" date="2013" name="Genome Biol. Evol.">
        <title>Comparison of metabolic capacities and inference of gene content evolution in mosquito-associated Spiroplasma diminutum and S. taiwanense.</title>
        <authorList>
            <person name="Lo W.S."/>
            <person name="Ku C."/>
            <person name="Chen L.L."/>
            <person name="Chang T.H."/>
            <person name="Kuo C.H."/>
        </authorList>
    </citation>
    <scope>NUCLEOTIDE SEQUENCE [LARGE SCALE GENOMIC DNA]</scope>
    <source>
        <strain evidence="1">CT-1</strain>
    </source>
</reference>
<evidence type="ECO:0000313" key="2">
    <source>
        <dbReference type="Proteomes" id="UP000014984"/>
    </source>
</evidence>
<dbReference type="GO" id="GO:0016740">
    <property type="term" value="F:transferase activity"/>
    <property type="evidence" value="ECO:0007669"/>
    <property type="project" value="UniProtKB-KW"/>
</dbReference>
<evidence type="ECO:0000313" key="1">
    <source>
        <dbReference type="EMBL" id="AGR40834.1"/>
    </source>
</evidence>
<dbReference type="HOGENOM" id="CLU_105899_4_2_14"/>
<keyword evidence="1" id="KW-0808">Transferase</keyword>
<proteinExistence type="predicted"/>
<dbReference type="PANTHER" id="PTHR15004:SF0">
    <property type="entry name" value="GLUTAMYL-TRNA(GLN) AMIDOTRANSFERASE SUBUNIT C, MITOCHONDRIAL"/>
    <property type="match status" value="1"/>
</dbReference>
<dbReference type="GO" id="GO:0070681">
    <property type="term" value="P:glutaminyl-tRNAGln biosynthesis via transamidation"/>
    <property type="evidence" value="ECO:0007669"/>
    <property type="project" value="TreeGrafter"/>
</dbReference>
<dbReference type="InterPro" id="IPR036113">
    <property type="entry name" value="Asp/Glu-ADT_sf_sub_c"/>
</dbReference>
<sequence>MKINIELIKALEQDAMLDLSDEELNKILKFENDILEKFEKVFSINTDNVKELYYPFEIYNTYLREDDNTSVISKEAILSNAIDSDEDFIVIAKVVK</sequence>
<dbReference type="InterPro" id="IPR003837">
    <property type="entry name" value="GatC"/>
</dbReference>
<gene>
    <name evidence="1" type="primary">gatC</name>
    <name evidence="1" type="ORF">STAIW_v1c01500</name>
</gene>
<dbReference type="PANTHER" id="PTHR15004">
    <property type="entry name" value="GLUTAMYL-TRNA(GLN) AMIDOTRANSFERASE SUBUNIT C, MITOCHONDRIAL"/>
    <property type="match status" value="1"/>
</dbReference>
<dbReference type="STRING" id="1276220.STAIW_v1c01500"/>
<dbReference type="AlphaFoldDB" id="S5LT20"/>
<dbReference type="EMBL" id="CP005074">
    <property type="protein sequence ID" value="AGR40834.1"/>
    <property type="molecule type" value="Genomic_DNA"/>
</dbReference>
<dbReference type="GO" id="GO:0006450">
    <property type="term" value="P:regulation of translational fidelity"/>
    <property type="evidence" value="ECO:0007669"/>
    <property type="project" value="InterPro"/>
</dbReference>
<accession>S5LT20</accession>
<dbReference type="Pfam" id="PF02686">
    <property type="entry name" value="GatC"/>
    <property type="match status" value="1"/>
</dbReference>
<dbReference type="Proteomes" id="UP000014984">
    <property type="component" value="Chromosome"/>
</dbReference>
<organism evidence="1 2">
    <name type="scientific">Spiroplasma taiwanense CT-1</name>
    <dbReference type="NCBI Taxonomy" id="1276220"/>
    <lineage>
        <taxon>Bacteria</taxon>
        <taxon>Bacillati</taxon>
        <taxon>Mycoplasmatota</taxon>
        <taxon>Mollicutes</taxon>
        <taxon>Entomoplasmatales</taxon>
        <taxon>Spiroplasmataceae</taxon>
        <taxon>Spiroplasma</taxon>
    </lineage>
</organism>
<dbReference type="SUPFAM" id="SSF141000">
    <property type="entry name" value="Glu-tRNAGln amidotransferase C subunit"/>
    <property type="match status" value="1"/>
</dbReference>
<dbReference type="OrthoDB" id="399009at2"/>